<proteinExistence type="predicted"/>
<dbReference type="PROSITE" id="PS51747">
    <property type="entry name" value="CYT_DCMP_DEAMINASES_2"/>
    <property type="match status" value="1"/>
</dbReference>
<sequence length="94" mass="10768">VHTNDPTAHAEIVAIRSACSELKTYHLDGCVIYCSCEPSPMCLGYVECGFDDRFIYEELARELHERKVRVTQLLKTEGKKPFTMWVSSAIKTHY</sequence>
<dbReference type="AlphaFoldDB" id="A0A815QHV8"/>
<dbReference type="EMBL" id="CAJOBC010085513">
    <property type="protein sequence ID" value="CAF4332107.1"/>
    <property type="molecule type" value="Genomic_DNA"/>
</dbReference>
<evidence type="ECO:0000313" key="2">
    <source>
        <dbReference type="EMBL" id="CAF1462047.1"/>
    </source>
</evidence>
<evidence type="ECO:0000313" key="3">
    <source>
        <dbReference type="EMBL" id="CAF4332107.1"/>
    </source>
</evidence>
<dbReference type="Pfam" id="PF00383">
    <property type="entry name" value="dCMP_cyt_deam_1"/>
    <property type="match status" value="1"/>
</dbReference>
<dbReference type="SUPFAM" id="SSF53927">
    <property type="entry name" value="Cytidine deaminase-like"/>
    <property type="match status" value="1"/>
</dbReference>
<keyword evidence="4" id="KW-1185">Reference proteome</keyword>
<gene>
    <name evidence="2" type="ORF">GPM918_LOCUS35121</name>
    <name evidence="3" type="ORF">SRO942_LOCUS35838</name>
</gene>
<protein>
    <recommendedName>
        <fullName evidence="1">CMP/dCMP-type deaminase domain-containing protein</fullName>
    </recommendedName>
</protein>
<evidence type="ECO:0000313" key="4">
    <source>
        <dbReference type="Proteomes" id="UP000663829"/>
    </source>
</evidence>
<accession>A0A815QHV8</accession>
<organism evidence="2 4">
    <name type="scientific">Didymodactylos carnosus</name>
    <dbReference type="NCBI Taxonomy" id="1234261"/>
    <lineage>
        <taxon>Eukaryota</taxon>
        <taxon>Metazoa</taxon>
        <taxon>Spiralia</taxon>
        <taxon>Gnathifera</taxon>
        <taxon>Rotifera</taxon>
        <taxon>Eurotatoria</taxon>
        <taxon>Bdelloidea</taxon>
        <taxon>Philodinida</taxon>
        <taxon>Philodinidae</taxon>
        <taxon>Didymodactylos</taxon>
    </lineage>
</organism>
<dbReference type="InterPro" id="IPR016193">
    <property type="entry name" value="Cytidine_deaminase-like"/>
</dbReference>
<evidence type="ECO:0000259" key="1">
    <source>
        <dbReference type="PROSITE" id="PS51747"/>
    </source>
</evidence>
<dbReference type="GO" id="GO:0047974">
    <property type="term" value="F:guanosine deaminase activity"/>
    <property type="evidence" value="ECO:0007669"/>
    <property type="project" value="TreeGrafter"/>
</dbReference>
<feature type="domain" description="CMP/dCMP-type deaminase" evidence="1">
    <location>
        <begin position="1"/>
        <end position="71"/>
    </location>
</feature>
<dbReference type="InterPro" id="IPR002125">
    <property type="entry name" value="CMP_dCMP_dom"/>
</dbReference>
<name>A0A815QHV8_9BILA</name>
<dbReference type="EMBL" id="CAJNOQ010020053">
    <property type="protein sequence ID" value="CAF1462047.1"/>
    <property type="molecule type" value="Genomic_DNA"/>
</dbReference>
<dbReference type="Proteomes" id="UP000681722">
    <property type="component" value="Unassembled WGS sequence"/>
</dbReference>
<dbReference type="OrthoDB" id="408702at2759"/>
<feature type="non-terminal residue" evidence="2">
    <location>
        <position position="1"/>
    </location>
</feature>
<comment type="caution">
    <text evidence="2">The sequence shown here is derived from an EMBL/GenBank/DDBJ whole genome shotgun (WGS) entry which is preliminary data.</text>
</comment>
<dbReference type="PANTHER" id="PTHR11079">
    <property type="entry name" value="CYTOSINE DEAMINASE FAMILY MEMBER"/>
    <property type="match status" value="1"/>
</dbReference>
<dbReference type="GO" id="GO:0006152">
    <property type="term" value="P:purine nucleoside catabolic process"/>
    <property type="evidence" value="ECO:0007669"/>
    <property type="project" value="TreeGrafter"/>
</dbReference>
<dbReference type="Gene3D" id="3.40.140.10">
    <property type="entry name" value="Cytidine Deaminase, domain 2"/>
    <property type="match status" value="1"/>
</dbReference>
<reference evidence="2" key="1">
    <citation type="submission" date="2021-02" db="EMBL/GenBank/DDBJ databases">
        <authorList>
            <person name="Nowell W R."/>
        </authorList>
    </citation>
    <scope>NUCLEOTIDE SEQUENCE</scope>
</reference>
<dbReference type="Proteomes" id="UP000663829">
    <property type="component" value="Unassembled WGS sequence"/>
</dbReference>
<dbReference type="PANTHER" id="PTHR11079:SF161">
    <property type="entry name" value="CMP_DCMP-TYPE DEAMINASE DOMAIN-CONTAINING PROTEIN"/>
    <property type="match status" value="1"/>
</dbReference>